<protein>
    <submittedName>
        <fullName evidence="2">Uncharacterized protein</fullName>
    </submittedName>
</protein>
<organism evidence="2">
    <name type="scientific">uncultured Caudovirales phage</name>
    <dbReference type="NCBI Taxonomy" id="2100421"/>
    <lineage>
        <taxon>Viruses</taxon>
        <taxon>Duplodnaviria</taxon>
        <taxon>Heunggongvirae</taxon>
        <taxon>Uroviricota</taxon>
        <taxon>Caudoviricetes</taxon>
        <taxon>Peduoviridae</taxon>
        <taxon>Maltschvirus</taxon>
        <taxon>Maltschvirus maltsch</taxon>
    </lineage>
</organism>
<evidence type="ECO:0000256" key="1">
    <source>
        <dbReference type="SAM" id="Coils"/>
    </source>
</evidence>
<evidence type="ECO:0000313" key="2">
    <source>
        <dbReference type="EMBL" id="CAB5225995.1"/>
    </source>
</evidence>
<name>A0A6J7X5U4_9CAUD</name>
<feature type="coiled-coil region" evidence="1">
    <location>
        <begin position="24"/>
        <end position="51"/>
    </location>
</feature>
<accession>A0A6J7X5U4</accession>
<reference evidence="2" key="1">
    <citation type="submission" date="2020-05" db="EMBL/GenBank/DDBJ databases">
        <authorList>
            <person name="Chiriac C."/>
            <person name="Salcher M."/>
            <person name="Ghai R."/>
            <person name="Kavagutti S V."/>
        </authorList>
    </citation>
    <scope>NUCLEOTIDE SEQUENCE</scope>
</reference>
<proteinExistence type="predicted"/>
<dbReference type="EMBL" id="LR798353">
    <property type="protein sequence ID" value="CAB5225995.1"/>
    <property type="molecule type" value="Genomic_DNA"/>
</dbReference>
<sequence length="53" mass="6213">MTDPKPNLSRAAILSNIEYYKSICAKYREGYKEAKQQMAKWEEQLNALSHNHN</sequence>
<keyword evidence="1" id="KW-0175">Coiled coil</keyword>
<gene>
    <name evidence="2" type="ORF">UFOVP758_40</name>
</gene>